<reference evidence="1 2" key="1">
    <citation type="journal article" date="2012" name="Science">
        <title>The Paleozoic origin of enzymatic lignin decomposition reconstructed from 31 fungal genomes.</title>
        <authorList>
            <person name="Floudas D."/>
            <person name="Binder M."/>
            <person name="Riley R."/>
            <person name="Barry K."/>
            <person name="Blanchette R.A."/>
            <person name="Henrissat B."/>
            <person name="Martinez A.T."/>
            <person name="Otillar R."/>
            <person name="Spatafora J.W."/>
            <person name="Yadav J.S."/>
            <person name="Aerts A."/>
            <person name="Benoit I."/>
            <person name="Boyd A."/>
            <person name="Carlson A."/>
            <person name="Copeland A."/>
            <person name="Coutinho P.M."/>
            <person name="de Vries R.P."/>
            <person name="Ferreira P."/>
            <person name="Findley K."/>
            <person name="Foster B."/>
            <person name="Gaskell J."/>
            <person name="Glotzer D."/>
            <person name="Gorecki P."/>
            <person name="Heitman J."/>
            <person name="Hesse C."/>
            <person name="Hori C."/>
            <person name="Igarashi K."/>
            <person name="Jurgens J.A."/>
            <person name="Kallen N."/>
            <person name="Kersten P."/>
            <person name="Kohler A."/>
            <person name="Kuees U."/>
            <person name="Kumar T.K.A."/>
            <person name="Kuo A."/>
            <person name="LaButti K."/>
            <person name="Larrondo L.F."/>
            <person name="Lindquist E."/>
            <person name="Ling A."/>
            <person name="Lombard V."/>
            <person name="Lucas S."/>
            <person name="Lundell T."/>
            <person name="Martin R."/>
            <person name="McLaughlin D.J."/>
            <person name="Morgenstern I."/>
            <person name="Morin E."/>
            <person name="Murat C."/>
            <person name="Nagy L.G."/>
            <person name="Nolan M."/>
            <person name="Ohm R.A."/>
            <person name="Patyshakuliyeva A."/>
            <person name="Rokas A."/>
            <person name="Ruiz-Duenas F.J."/>
            <person name="Sabat G."/>
            <person name="Salamov A."/>
            <person name="Samejima M."/>
            <person name="Schmutz J."/>
            <person name="Slot J.C."/>
            <person name="St John F."/>
            <person name="Stenlid J."/>
            <person name="Sun H."/>
            <person name="Sun S."/>
            <person name="Syed K."/>
            <person name="Tsang A."/>
            <person name="Wiebenga A."/>
            <person name="Young D."/>
            <person name="Pisabarro A."/>
            <person name="Eastwood D.C."/>
            <person name="Martin F."/>
            <person name="Cullen D."/>
            <person name="Grigoriev I.V."/>
            <person name="Hibbett D.S."/>
        </authorList>
    </citation>
    <scope>NUCLEOTIDE SEQUENCE [LARGE SCALE GENOMIC DNA]</scope>
    <source>
        <strain evidence="1 2">MD-104</strain>
    </source>
</reference>
<organism evidence="1 2">
    <name type="scientific">Wolfiporia cocos (strain MD-104)</name>
    <name type="common">Brown rot fungus</name>
    <dbReference type="NCBI Taxonomy" id="742152"/>
    <lineage>
        <taxon>Eukaryota</taxon>
        <taxon>Fungi</taxon>
        <taxon>Dikarya</taxon>
        <taxon>Basidiomycota</taxon>
        <taxon>Agaricomycotina</taxon>
        <taxon>Agaricomycetes</taxon>
        <taxon>Polyporales</taxon>
        <taxon>Phaeolaceae</taxon>
        <taxon>Wolfiporia</taxon>
    </lineage>
</organism>
<evidence type="ECO:0000313" key="2">
    <source>
        <dbReference type="Proteomes" id="UP000218811"/>
    </source>
</evidence>
<protein>
    <submittedName>
        <fullName evidence="1">Uncharacterized protein</fullName>
    </submittedName>
</protein>
<accession>A0A2H3JCX2</accession>
<proteinExistence type="predicted"/>
<name>A0A2H3JCX2_WOLCO</name>
<dbReference type="EMBL" id="KB467887">
    <property type="protein sequence ID" value="PCH36579.1"/>
    <property type="molecule type" value="Genomic_DNA"/>
</dbReference>
<sequence>MAAIPIVIPPPQLFALPVGTYGVSFDLTPHAMIEDLPNEWNLKGTSRIHEKIAQHFVGRLYSNPQGSVFLRKKYCALLVFMDIMSLRELLPPDDFATVARACQISHIQPIIMDITDDIRLGVQYSPALLGPTPASLVPDTVPHALMDHAPDPLPLDVQPSHAATIGNNWALWRVIFYTLR</sequence>
<evidence type="ECO:0000313" key="1">
    <source>
        <dbReference type="EMBL" id="PCH36579.1"/>
    </source>
</evidence>
<dbReference type="AlphaFoldDB" id="A0A2H3JCX2"/>
<dbReference type="Proteomes" id="UP000218811">
    <property type="component" value="Unassembled WGS sequence"/>
</dbReference>
<dbReference type="OrthoDB" id="2913347at2759"/>
<keyword evidence="2" id="KW-1185">Reference proteome</keyword>
<gene>
    <name evidence="1" type="ORF">WOLCODRAFT_20618</name>
</gene>